<dbReference type="SUPFAM" id="SSF52343">
    <property type="entry name" value="Ferredoxin reductase-like, C-terminal NADP-linked domain"/>
    <property type="match status" value="1"/>
</dbReference>
<dbReference type="InterPro" id="IPR001433">
    <property type="entry name" value="OxRdtase_FAD/NAD-bd"/>
</dbReference>
<dbReference type="InterPro" id="IPR012675">
    <property type="entry name" value="Beta-grasp_dom_sf"/>
</dbReference>
<dbReference type="PROSITE" id="PS00197">
    <property type="entry name" value="2FE2S_FER_1"/>
    <property type="match status" value="1"/>
</dbReference>
<evidence type="ECO:0000256" key="1">
    <source>
        <dbReference type="SAM" id="Phobius"/>
    </source>
</evidence>
<evidence type="ECO:0000259" key="2">
    <source>
        <dbReference type="PROSITE" id="PS51085"/>
    </source>
</evidence>
<dbReference type="CDD" id="cd06185">
    <property type="entry name" value="PDR_like"/>
    <property type="match status" value="1"/>
</dbReference>
<keyword evidence="1" id="KW-1133">Transmembrane helix</keyword>
<keyword evidence="1" id="KW-0812">Transmembrane</keyword>
<dbReference type="InterPro" id="IPR039261">
    <property type="entry name" value="FNR_nucleotide-bd"/>
</dbReference>
<dbReference type="SUPFAM" id="SSF54292">
    <property type="entry name" value="2Fe-2S ferredoxin-like"/>
    <property type="match status" value="1"/>
</dbReference>
<sequence>MRSKLEWRAARVIAIETPAEDVRAVTFAVDGLRSLFDPGSHTNIKVTIGGSPAIRTYTVLPSEPGTLKIAVKLHPNSRGGSAFIWTLKPGDTTEVTEPENRFELSWRASHYLLVAGGIGITPIYGMAHALAARGQSIRLIYGARSREQMAFAEELRDLLGDRLQTFAQAEGQAFDLAAEFERLPPEGEAYLCGPHGMLEAARNLWRASGRPMSRLRFEVFGDSGRFAEQAFTVAVPHRGRSVEVRADQTMLDALIEAGIDMIYDCRRGECGLCAVNVIETSAPIDHRDVFFSDEERHEDVKMCACVSRAVGGCVTIDTGYRRDTATSGQPASMATA</sequence>
<dbReference type="PROSITE" id="PS51085">
    <property type="entry name" value="2FE2S_FER_2"/>
    <property type="match status" value="1"/>
</dbReference>
<gene>
    <name evidence="4" type="ORF">ACFSE1_12560</name>
</gene>
<dbReference type="PRINTS" id="PR00409">
    <property type="entry name" value="PHDIOXRDTASE"/>
</dbReference>
<dbReference type="InterPro" id="IPR017938">
    <property type="entry name" value="Riboflavin_synthase-like_b-brl"/>
</dbReference>
<dbReference type="PANTHER" id="PTHR47354:SF2">
    <property type="entry name" value="BLR2392 PROTEIN"/>
    <property type="match status" value="1"/>
</dbReference>
<dbReference type="InterPro" id="IPR036010">
    <property type="entry name" value="2Fe-2S_ferredoxin-like_sf"/>
</dbReference>
<dbReference type="Proteomes" id="UP001597322">
    <property type="component" value="Unassembled WGS sequence"/>
</dbReference>
<dbReference type="InterPro" id="IPR008333">
    <property type="entry name" value="Cbr1-like_FAD-bd_dom"/>
</dbReference>
<dbReference type="RefSeq" id="WP_377401651.1">
    <property type="nucleotide sequence ID" value="NZ_JBHUEQ010000023.1"/>
</dbReference>
<dbReference type="InterPro" id="IPR050415">
    <property type="entry name" value="MRET"/>
</dbReference>
<dbReference type="CDD" id="cd00207">
    <property type="entry name" value="fer2"/>
    <property type="match status" value="1"/>
</dbReference>
<keyword evidence="5" id="KW-1185">Reference proteome</keyword>
<feature type="domain" description="FAD-binding FR-type" evidence="3">
    <location>
        <begin position="5"/>
        <end position="105"/>
    </location>
</feature>
<protein>
    <submittedName>
        <fullName evidence="4">PDR/VanB family oxidoreductase</fullName>
    </submittedName>
</protein>
<dbReference type="PANTHER" id="PTHR47354">
    <property type="entry name" value="NADH OXIDOREDUCTASE HCR"/>
    <property type="match status" value="1"/>
</dbReference>
<dbReference type="SUPFAM" id="SSF63380">
    <property type="entry name" value="Riboflavin synthase domain-like"/>
    <property type="match status" value="1"/>
</dbReference>
<dbReference type="EMBL" id="JBHUEQ010000023">
    <property type="protein sequence ID" value="MFD1746298.1"/>
    <property type="molecule type" value="Genomic_DNA"/>
</dbReference>
<accession>A0ABW4M4D0</accession>
<dbReference type="Pfam" id="PF00175">
    <property type="entry name" value="NAD_binding_1"/>
    <property type="match status" value="1"/>
</dbReference>
<evidence type="ECO:0000259" key="3">
    <source>
        <dbReference type="PROSITE" id="PS51384"/>
    </source>
</evidence>
<keyword evidence="1" id="KW-0472">Membrane</keyword>
<dbReference type="InterPro" id="IPR001041">
    <property type="entry name" value="2Fe-2S_ferredoxin-type"/>
</dbReference>
<name>A0ABW4M4D0_9HYPH</name>
<evidence type="ECO:0000313" key="5">
    <source>
        <dbReference type="Proteomes" id="UP001597322"/>
    </source>
</evidence>
<feature type="domain" description="2Fe-2S ferredoxin-type" evidence="2">
    <location>
        <begin position="229"/>
        <end position="322"/>
    </location>
</feature>
<comment type="caution">
    <text evidence="4">The sequence shown here is derived from an EMBL/GenBank/DDBJ whole genome shotgun (WGS) entry which is preliminary data.</text>
</comment>
<feature type="transmembrane region" description="Helical" evidence="1">
    <location>
        <begin position="111"/>
        <end position="131"/>
    </location>
</feature>
<evidence type="ECO:0000313" key="4">
    <source>
        <dbReference type="EMBL" id="MFD1746298.1"/>
    </source>
</evidence>
<dbReference type="InterPro" id="IPR006058">
    <property type="entry name" value="2Fe2S_fd_BS"/>
</dbReference>
<dbReference type="Gene3D" id="3.40.50.80">
    <property type="entry name" value="Nucleotide-binding domain of ferredoxin-NADP reductase (FNR) module"/>
    <property type="match status" value="1"/>
</dbReference>
<dbReference type="InterPro" id="IPR017927">
    <property type="entry name" value="FAD-bd_FR_type"/>
</dbReference>
<dbReference type="Pfam" id="PF00111">
    <property type="entry name" value="Fer2"/>
    <property type="match status" value="1"/>
</dbReference>
<dbReference type="PROSITE" id="PS51384">
    <property type="entry name" value="FAD_FR"/>
    <property type="match status" value="1"/>
</dbReference>
<dbReference type="Gene3D" id="3.10.20.30">
    <property type="match status" value="1"/>
</dbReference>
<organism evidence="4 5">
    <name type="scientific">Rhizobium helianthi</name>
    <dbReference type="NCBI Taxonomy" id="1132695"/>
    <lineage>
        <taxon>Bacteria</taxon>
        <taxon>Pseudomonadati</taxon>
        <taxon>Pseudomonadota</taxon>
        <taxon>Alphaproteobacteria</taxon>
        <taxon>Hyphomicrobiales</taxon>
        <taxon>Rhizobiaceae</taxon>
        <taxon>Rhizobium/Agrobacterium group</taxon>
        <taxon>Rhizobium</taxon>
    </lineage>
</organism>
<reference evidence="5" key="1">
    <citation type="journal article" date="2019" name="Int. J. Syst. Evol. Microbiol.">
        <title>The Global Catalogue of Microorganisms (GCM) 10K type strain sequencing project: providing services to taxonomists for standard genome sequencing and annotation.</title>
        <authorList>
            <consortium name="The Broad Institute Genomics Platform"/>
            <consortium name="The Broad Institute Genome Sequencing Center for Infectious Disease"/>
            <person name="Wu L."/>
            <person name="Ma J."/>
        </authorList>
    </citation>
    <scope>NUCLEOTIDE SEQUENCE [LARGE SCALE GENOMIC DNA]</scope>
    <source>
        <strain evidence="5">CG52</strain>
    </source>
</reference>
<dbReference type="Pfam" id="PF00970">
    <property type="entry name" value="FAD_binding_6"/>
    <property type="match status" value="1"/>
</dbReference>
<dbReference type="Gene3D" id="2.40.30.10">
    <property type="entry name" value="Translation factors"/>
    <property type="match status" value="1"/>
</dbReference>
<proteinExistence type="predicted"/>